<dbReference type="SMART" id="SM01093">
    <property type="entry name" value="CP12"/>
    <property type="match status" value="1"/>
</dbReference>
<protein>
    <recommendedName>
        <fullName evidence="3">CP12 domain-containing protein</fullName>
    </recommendedName>
</protein>
<dbReference type="Gramene" id="Zm00001eb373150_T001">
    <property type="protein sequence ID" value="Zm00001eb373150_P001"/>
    <property type="gene ID" value="Zm00001eb373150"/>
</dbReference>
<reference evidence="4" key="2">
    <citation type="submission" date="2019-07" db="EMBL/GenBank/DDBJ databases">
        <authorList>
            <person name="Seetharam A."/>
            <person name="Woodhouse M."/>
            <person name="Cannon E."/>
        </authorList>
    </citation>
    <scope>NUCLEOTIDE SEQUENCE [LARGE SCALE GENOMIC DNA]</scope>
    <source>
        <strain evidence="4">cv. B73</strain>
    </source>
</reference>
<keyword evidence="6" id="KW-1267">Proteomics identification</keyword>
<name>A0A804UIK9_MAIZE</name>
<dbReference type="EnsemblPlants" id="Zm00001eb373150_T001">
    <property type="protein sequence ID" value="Zm00001eb373150_P001"/>
    <property type="gene ID" value="Zm00001eb373150"/>
</dbReference>
<feature type="compositionally biased region" description="Basic and acidic residues" evidence="2">
    <location>
        <begin position="60"/>
        <end position="78"/>
    </location>
</feature>
<reference evidence="5" key="1">
    <citation type="journal article" date="2009" name="Science">
        <title>The B73 maize genome: complexity, diversity, and dynamics.</title>
        <authorList>
            <person name="Schnable P.S."/>
            <person name="Ware D."/>
            <person name="Fulton R.S."/>
            <person name="Stein J.C."/>
            <person name="Wei F."/>
            <person name="Pasternak S."/>
            <person name="Liang C."/>
            <person name="Zhang J."/>
            <person name="Fulton L."/>
            <person name="Graves T.A."/>
            <person name="Minx P."/>
            <person name="Reily A.D."/>
            <person name="Courtney L."/>
            <person name="Kruchowski S.S."/>
            <person name="Tomlinson C."/>
            <person name="Strong C."/>
            <person name="Delehaunty K."/>
            <person name="Fronick C."/>
            <person name="Courtney B."/>
            <person name="Rock S.M."/>
            <person name="Belter E."/>
            <person name="Du F."/>
            <person name="Kim K."/>
            <person name="Abbott R.M."/>
            <person name="Cotton M."/>
            <person name="Levy A."/>
            <person name="Marchetto P."/>
            <person name="Ochoa K."/>
            <person name="Jackson S.M."/>
            <person name="Gillam B."/>
            <person name="Chen W."/>
            <person name="Yan L."/>
            <person name="Higginbotham J."/>
            <person name="Cardenas M."/>
            <person name="Waligorski J."/>
            <person name="Applebaum E."/>
            <person name="Phelps L."/>
            <person name="Falcone J."/>
            <person name="Kanchi K."/>
            <person name="Thane T."/>
            <person name="Scimone A."/>
            <person name="Thane N."/>
            <person name="Henke J."/>
            <person name="Wang T."/>
            <person name="Ruppert J."/>
            <person name="Shah N."/>
            <person name="Rotter K."/>
            <person name="Hodges J."/>
            <person name="Ingenthron E."/>
            <person name="Cordes M."/>
            <person name="Kohlberg S."/>
            <person name="Sgro J."/>
            <person name="Delgado B."/>
            <person name="Mead K."/>
            <person name="Chinwalla A."/>
            <person name="Leonard S."/>
            <person name="Crouse K."/>
            <person name="Collura K."/>
            <person name="Kudrna D."/>
            <person name="Currie J."/>
            <person name="He R."/>
            <person name="Angelova A."/>
            <person name="Rajasekar S."/>
            <person name="Mueller T."/>
            <person name="Lomeli R."/>
            <person name="Scara G."/>
            <person name="Ko A."/>
            <person name="Delaney K."/>
            <person name="Wissotski M."/>
            <person name="Lopez G."/>
            <person name="Campos D."/>
            <person name="Braidotti M."/>
            <person name="Ashley E."/>
            <person name="Golser W."/>
            <person name="Kim H."/>
            <person name="Lee S."/>
            <person name="Lin J."/>
            <person name="Dujmic Z."/>
            <person name="Kim W."/>
            <person name="Talag J."/>
            <person name="Zuccolo A."/>
            <person name="Fan C."/>
            <person name="Sebastian A."/>
            <person name="Kramer M."/>
            <person name="Spiegel L."/>
            <person name="Nascimento L."/>
            <person name="Zutavern T."/>
            <person name="Miller B."/>
            <person name="Ambroise C."/>
            <person name="Muller S."/>
            <person name="Spooner W."/>
            <person name="Narechania A."/>
            <person name="Ren L."/>
            <person name="Wei S."/>
            <person name="Kumari S."/>
            <person name="Faga B."/>
            <person name="Levy M.J."/>
            <person name="McMahan L."/>
            <person name="Van Buren P."/>
            <person name="Vaughn M.W."/>
            <person name="Ying K."/>
            <person name="Yeh C.-T."/>
            <person name="Emrich S.J."/>
            <person name="Jia Y."/>
            <person name="Kalyanaraman A."/>
            <person name="Hsia A.-P."/>
            <person name="Barbazuk W.B."/>
            <person name="Baucom R.S."/>
            <person name="Brutnell T.P."/>
            <person name="Carpita N.C."/>
            <person name="Chaparro C."/>
            <person name="Chia J.-M."/>
            <person name="Deragon J.-M."/>
            <person name="Estill J.C."/>
            <person name="Fu Y."/>
            <person name="Jeddeloh J.A."/>
            <person name="Han Y."/>
            <person name="Lee H."/>
            <person name="Li P."/>
            <person name="Lisch D.R."/>
            <person name="Liu S."/>
            <person name="Liu Z."/>
            <person name="Nagel D.H."/>
            <person name="McCann M.C."/>
            <person name="SanMiguel P."/>
            <person name="Myers A.M."/>
            <person name="Nettleton D."/>
            <person name="Nguyen J."/>
            <person name="Penning B.W."/>
            <person name="Ponnala L."/>
            <person name="Schneider K.L."/>
            <person name="Schwartz D.C."/>
            <person name="Sharma A."/>
            <person name="Soderlund C."/>
            <person name="Springer N.M."/>
            <person name="Sun Q."/>
            <person name="Wang H."/>
            <person name="Waterman M."/>
            <person name="Westerman R."/>
            <person name="Wolfgruber T.K."/>
            <person name="Yang L."/>
            <person name="Yu Y."/>
            <person name="Zhang L."/>
            <person name="Zhou S."/>
            <person name="Zhu Q."/>
            <person name="Bennetzen J.L."/>
            <person name="Dawe R.K."/>
            <person name="Jiang J."/>
            <person name="Jiang N."/>
            <person name="Presting G.G."/>
            <person name="Wessler S.R."/>
            <person name="Aluru S."/>
            <person name="Martienssen R.A."/>
            <person name="Clifton S.W."/>
            <person name="McCombie W.R."/>
            <person name="Wing R.A."/>
            <person name="Wilson R.K."/>
        </authorList>
    </citation>
    <scope>NUCLEOTIDE SEQUENCE [LARGE SCALE GENOMIC DNA]</scope>
    <source>
        <strain evidence="5">cv. B73</strain>
    </source>
</reference>
<feature type="compositionally biased region" description="Polar residues" evidence="2">
    <location>
        <begin position="37"/>
        <end position="46"/>
    </location>
</feature>
<evidence type="ECO:0000256" key="2">
    <source>
        <dbReference type="SAM" id="MobiDB-lite"/>
    </source>
</evidence>
<evidence type="ECO:0000313" key="5">
    <source>
        <dbReference type="Proteomes" id="UP000007305"/>
    </source>
</evidence>
<dbReference type="GO" id="GO:0080153">
    <property type="term" value="P:negative regulation of reductive pentose-phosphate cycle"/>
    <property type="evidence" value="ECO:0000318"/>
    <property type="project" value="GO_Central"/>
</dbReference>
<keyword evidence="1" id="KW-1015">Disulfide bond</keyword>
<evidence type="ECO:0007829" key="6">
    <source>
        <dbReference type="PeptideAtlas" id="A0A804UIK9"/>
    </source>
</evidence>
<feature type="disulfide bond" evidence="1">
    <location>
        <begin position="172"/>
        <end position="182"/>
    </location>
</feature>
<dbReference type="Pfam" id="PF02672">
    <property type="entry name" value="CP12"/>
    <property type="match status" value="1"/>
</dbReference>
<dbReference type="InterPro" id="IPR003823">
    <property type="entry name" value="CP12_dom"/>
</dbReference>
<feature type="region of interest" description="Disordered" evidence="2">
    <location>
        <begin position="195"/>
        <end position="216"/>
    </location>
</feature>
<dbReference type="PANTHER" id="PTHR33921:SF15">
    <property type="entry name" value="CALVIN CYCLE PROTEIN CP12-2, CHLOROPLASTIC"/>
    <property type="match status" value="1"/>
</dbReference>
<dbReference type="PANTHER" id="PTHR33921">
    <property type="entry name" value="CALVIN CYCLE PROTEIN CP12-2, CHLOROPLASTIC"/>
    <property type="match status" value="1"/>
</dbReference>
<feature type="disulfide bond" evidence="1">
    <location>
        <begin position="216"/>
        <end position="225"/>
    </location>
</feature>
<evidence type="ECO:0000256" key="1">
    <source>
        <dbReference type="PIRSR" id="PIRSR639314-50"/>
    </source>
</evidence>
<evidence type="ECO:0000313" key="4">
    <source>
        <dbReference type="EnsemblPlants" id="Zm00001eb373150_P001"/>
    </source>
</evidence>
<accession>A0A804UIK9</accession>
<organism evidence="4 5">
    <name type="scientific">Zea mays</name>
    <name type="common">Maize</name>
    <dbReference type="NCBI Taxonomy" id="4577"/>
    <lineage>
        <taxon>Eukaryota</taxon>
        <taxon>Viridiplantae</taxon>
        <taxon>Streptophyta</taxon>
        <taxon>Embryophyta</taxon>
        <taxon>Tracheophyta</taxon>
        <taxon>Spermatophyta</taxon>
        <taxon>Magnoliopsida</taxon>
        <taxon>Liliopsida</taxon>
        <taxon>Poales</taxon>
        <taxon>Poaceae</taxon>
        <taxon>PACMAD clade</taxon>
        <taxon>Panicoideae</taxon>
        <taxon>Andropogonodae</taxon>
        <taxon>Andropogoneae</taxon>
        <taxon>Tripsacinae</taxon>
        <taxon>Zea</taxon>
    </lineage>
</organism>
<evidence type="ECO:0000259" key="3">
    <source>
        <dbReference type="SMART" id="SM01093"/>
    </source>
</evidence>
<dbReference type="InParanoid" id="A0A804UIK9"/>
<keyword evidence="5" id="KW-1185">Reference proteome</keyword>
<dbReference type="AlphaFoldDB" id="A0A804UIK9"/>
<sequence length="230" mass="24688">MQMQATYALPFHSERVASAADKKRVHGNAPPVDEPSYISTSSSPAQDANREALHYTTPHPPDDDHTRRRSSSFDRDRDAGSYKLAKTGIIMAASTVASLSVPVTTTTFAAAGGGDVLIVVPRRAGAKRVVWFPAAARRGGGRLVAVRSSGPATPPEISDKVSESIKQAEETCADDQKGDAECAAAWDEVEELSATASHARDSLKETNANDPLEKYCKDNPDSEECRIYDN</sequence>
<dbReference type="GO" id="GO:0009507">
    <property type="term" value="C:chloroplast"/>
    <property type="evidence" value="ECO:0000318"/>
    <property type="project" value="GO_Central"/>
</dbReference>
<feature type="region of interest" description="Disordered" evidence="2">
    <location>
        <begin position="18"/>
        <end position="78"/>
    </location>
</feature>
<dbReference type="Proteomes" id="UP000007305">
    <property type="component" value="Chromosome 9"/>
</dbReference>
<reference evidence="4" key="3">
    <citation type="submission" date="2021-05" db="UniProtKB">
        <authorList>
            <consortium name="EnsemblPlants"/>
        </authorList>
    </citation>
    <scope>IDENTIFICATION</scope>
    <source>
        <strain evidence="4">cv. B73</strain>
    </source>
</reference>
<dbReference type="InterPro" id="IPR039314">
    <property type="entry name" value="CP12-like"/>
</dbReference>
<feature type="domain" description="CP12" evidence="3">
    <location>
        <begin position="157"/>
        <end position="230"/>
    </location>
</feature>
<proteinExistence type="evidence at protein level"/>